<evidence type="ECO:0000313" key="1">
    <source>
        <dbReference type="EMBL" id="KAJ1677592.1"/>
    </source>
</evidence>
<reference evidence="1" key="1">
    <citation type="submission" date="2022-06" db="EMBL/GenBank/DDBJ databases">
        <title>Phylogenomic reconstructions and comparative analyses of Kickxellomycotina fungi.</title>
        <authorList>
            <person name="Reynolds N.K."/>
            <person name="Stajich J.E."/>
            <person name="Barry K."/>
            <person name="Grigoriev I.V."/>
            <person name="Crous P."/>
            <person name="Smith M.E."/>
        </authorList>
    </citation>
    <scope>NUCLEOTIDE SEQUENCE</scope>
    <source>
        <strain evidence="1">RSA 2271</strain>
    </source>
</reference>
<organism evidence="1 2">
    <name type="scientific">Spiromyces aspiralis</name>
    <dbReference type="NCBI Taxonomy" id="68401"/>
    <lineage>
        <taxon>Eukaryota</taxon>
        <taxon>Fungi</taxon>
        <taxon>Fungi incertae sedis</taxon>
        <taxon>Zoopagomycota</taxon>
        <taxon>Kickxellomycotina</taxon>
        <taxon>Kickxellomycetes</taxon>
        <taxon>Kickxellales</taxon>
        <taxon>Kickxellaceae</taxon>
        <taxon>Spiromyces</taxon>
    </lineage>
</organism>
<evidence type="ECO:0000313" key="2">
    <source>
        <dbReference type="Proteomes" id="UP001145114"/>
    </source>
</evidence>
<comment type="caution">
    <text evidence="1">The sequence shown here is derived from an EMBL/GenBank/DDBJ whole genome shotgun (WGS) entry which is preliminary data.</text>
</comment>
<dbReference type="Proteomes" id="UP001145114">
    <property type="component" value="Unassembled WGS sequence"/>
</dbReference>
<gene>
    <name evidence="1" type="ORF">EV182_005853</name>
</gene>
<protein>
    <submittedName>
        <fullName evidence="1">Uncharacterized protein</fullName>
    </submittedName>
</protein>
<accession>A0ACC1HQR5</accession>
<dbReference type="EMBL" id="JAMZIH010002218">
    <property type="protein sequence ID" value="KAJ1677592.1"/>
    <property type="molecule type" value="Genomic_DNA"/>
</dbReference>
<feature type="non-terminal residue" evidence="1">
    <location>
        <position position="148"/>
    </location>
</feature>
<keyword evidence="2" id="KW-1185">Reference proteome</keyword>
<proteinExistence type="predicted"/>
<name>A0ACC1HQR5_9FUNG</name>
<sequence length="148" mass="16559">MDDTHSQVVRDAFIQLFEDKLIYRDTRMVNWCCALQSVISDIETDHIFIDKPTYLSVPGHSKKVEFGVLHRIAYPVIDPVPSGLDTLVVATTRPETLLGDVAVAIHPEDPRYKSLHTKHLRHPILKTPIPIVLDAELVDPAFGTGAVK</sequence>